<name>A0AAE1VZH1_9LAMI</name>
<dbReference type="AlphaFoldDB" id="A0AAE1VZH1"/>
<protein>
    <recommendedName>
        <fullName evidence="1">Reverse transcriptase Ty1/copia-type domain-containing protein</fullName>
    </recommendedName>
</protein>
<gene>
    <name evidence="2" type="ORF">Sango_2852200</name>
</gene>
<dbReference type="Pfam" id="PF07727">
    <property type="entry name" value="RVT_2"/>
    <property type="match status" value="1"/>
</dbReference>
<keyword evidence="3" id="KW-1185">Reference proteome</keyword>
<comment type="caution">
    <text evidence="2">The sequence shown here is derived from an EMBL/GenBank/DDBJ whole genome shotgun (WGS) entry which is preliminary data.</text>
</comment>
<dbReference type="Proteomes" id="UP001289374">
    <property type="component" value="Unassembled WGS sequence"/>
</dbReference>
<reference evidence="2" key="2">
    <citation type="journal article" date="2024" name="Plant">
        <title>Genomic evolution and insights into agronomic trait innovations of Sesamum species.</title>
        <authorList>
            <person name="Miao H."/>
            <person name="Wang L."/>
            <person name="Qu L."/>
            <person name="Liu H."/>
            <person name="Sun Y."/>
            <person name="Le M."/>
            <person name="Wang Q."/>
            <person name="Wei S."/>
            <person name="Zheng Y."/>
            <person name="Lin W."/>
            <person name="Duan Y."/>
            <person name="Cao H."/>
            <person name="Xiong S."/>
            <person name="Wang X."/>
            <person name="Wei L."/>
            <person name="Li C."/>
            <person name="Ma Q."/>
            <person name="Ju M."/>
            <person name="Zhao R."/>
            <person name="Li G."/>
            <person name="Mu C."/>
            <person name="Tian Q."/>
            <person name="Mei H."/>
            <person name="Zhang T."/>
            <person name="Gao T."/>
            <person name="Zhang H."/>
        </authorList>
    </citation>
    <scope>NUCLEOTIDE SEQUENCE</scope>
    <source>
        <strain evidence="2">K16</strain>
    </source>
</reference>
<dbReference type="EMBL" id="JACGWL010000663">
    <property type="protein sequence ID" value="KAK4382646.1"/>
    <property type="molecule type" value="Genomic_DNA"/>
</dbReference>
<accession>A0AAE1VZH1</accession>
<organism evidence="2 3">
    <name type="scientific">Sesamum angolense</name>
    <dbReference type="NCBI Taxonomy" id="2727404"/>
    <lineage>
        <taxon>Eukaryota</taxon>
        <taxon>Viridiplantae</taxon>
        <taxon>Streptophyta</taxon>
        <taxon>Embryophyta</taxon>
        <taxon>Tracheophyta</taxon>
        <taxon>Spermatophyta</taxon>
        <taxon>Magnoliopsida</taxon>
        <taxon>eudicotyledons</taxon>
        <taxon>Gunneridae</taxon>
        <taxon>Pentapetalae</taxon>
        <taxon>asterids</taxon>
        <taxon>lamiids</taxon>
        <taxon>Lamiales</taxon>
        <taxon>Pedaliaceae</taxon>
        <taxon>Sesamum</taxon>
    </lineage>
</organism>
<feature type="domain" description="Reverse transcriptase Ty1/copia-type" evidence="1">
    <location>
        <begin position="3"/>
        <end position="120"/>
    </location>
</feature>
<proteinExistence type="predicted"/>
<reference evidence="2" key="1">
    <citation type="submission" date="2020-06" db="EMBL/GenBank/DDBJ databases">
        <authorList>
            <person name="Li T."/>
            <person name="Hu X."/>
            <person name="Zhang T."/>
            <person name="Song X."/>
            <person name="Zhang H."/>
            <person name="Dai N."/>
            <person name="Sheng W."/>
            <person name="Hou X."/>
            <person name="Wei L."/>
        </authorList>
    </citation>
    <scope>NUCLEOTIDE SEQUENCE</scope>
    <source>
        <strain evidence="2">K16</strain>
        <tissue evidence="2">Leaf</tissue>
    </source>
</reference>
<evidence type="ECO:0000313" key="3">
    <source>
        <dbReference type="Proteomes" id="UP001289374"/>
    </source>
</evidence>
<evidence type="ECO:0000313" key="2">
    <source>
        <dbReference type="EMBL" id="KAK4382646.1"/>
    </source>
</evidence>
<sequence>MAKSIRILIAIATWYEYEIWHMDVKMSFLSGFIEEKIIMDQPKGFTSIGEEHNVSSLQKSIYDLKQAFQSWNMHFDEVIWGYDFIKNVHDPCLYKKFSGRSVAYHVLNVDDILLIENDVKC</sequence>
<evidence type="ECO:0000259" key="1">
    <source>
        <dbReference type="Pfam" id="PF07727"/>
    </source>
</evidence>
<dbReference type="InterPro" id="IPR013103">
    <property type="entry name" value="RVT_2"/>
</dbReference>